<dbReference type="GO" id="GO:0046983">
    <property type="term" value="F:protein dimerization activity"/>
    <property type="evidence" value="ECO:0007669"/>
    <property type="project" value="InterPro"/>
</dbReference>
<dbReference type="GO" id="GO:0003677">
    <property type="term" value="F:DNA binding"/>
    <property type="evidence" value="ECO:0007669"/>
    <property type="project" value="UniProtKB-KW"/>
</dbReference>
<organism evidence="13 14">
    <name type="scientific">Platanthera zijinensis</name>
    <dbReference type="NCBI Taxonomy" id="2320716"/>
    <lineage>
        <taxon>Eukaryota</taxon>
        <taxon>Viridiplantae</taxon>
        <taxon>Streptophyta</taxon>
        <taxon>Embryophyta</taxon>
        <taxon>Tracheophyta</taxon>
        <taxon>Spermatophyta</taxon>
        <taxon>Magnoliopsida</taxon>
        <taxon>Liliopsida</taxon>
        <taxon>Asparagales</taxon>
        <taxon>Orchidaceae</taxon>
        <taxon>Orchidoideae</taxon>
        <taxon>Orchideae</taxon>
        <taxon>Orchidinae</taxon>
        <taxon>Platanthera</taxon>
    </lineage>
</organism>
<keyword evidence="7" id="KW-0238">DNA-binding</keyword>
<feature type="domain" description="BED-type" evidence="12">
    <location>
        <begin position="71"/>
        <end position="131"/>
    </location>
</feature>
<dbReference type="InterPro" id="IPR052035">
    <property type="entry name" value="ZnF_BED_domain_contain"/>
</dbReference>
<dbReference type="SUPFAM" id="SSF53098">
    <property type="entry name" value="Ribonuclease H-like"/>
    <property type="match status" value="1"/>
</dbReference>
<evidence type="ECO:0000313" key="13">
    <source>
        <dbReference type="EMBL" id="KAK8936612.1"/>
    </source>
</evidence>
<keyword evidence="3" id="KW-0479">Metal-binding</keyword>
<evidence type="ECO:0000259" key="12">
    <source>
        <dbReference type="PROSITE" id="PS50808"/>
    </source>
</evidence>
<dbReference type="SMART" id="SM00614">
    <property type="entry name" value="ZnF_BED"/>
    <property type="match status" value="1"/>
</dbReference>
<dbReference type="InterPro" id="IPR003656">
    <property type="entry name" value="Znf_BED"/>
</dbReference>
<feature type="compositionally biased region" description="Polar residues" evidence="11">
    <location>
        <begin position="47"/>
        <end position="61"/>
    </location>
</feature>
<dbReference type="PROSITE" id="PS50808">
    <property type="entry name" value="ZF_BED"/>
    <property type="match status" value="1"/>
</dbReference>
<evidence type="ECO:0000256" key="7">
    <source>
        <dbReference type="ARBA" id="ARBA00023125"/>
    </source>
</evidence>
<evidence type="ECO:0000256" key="11">
    <source>
        <dbReference type="SAM" id="MobiDB-lite"/>
    </source>
</evidence>
<reference evidence="13 14" key="1">
    <citation type="journal article" date="2022" name="Nat. Plants">
        <title>Genomes of leafy and leafless Platanthera orchids illuminate the evolution of mycoheterotrophy.</title>
        <authorList>
            <person name="Li M.H."/>
            <person name="Liu K.W."/>
            <person name="Li Z."/>
            <person name="Lu H.C."/>
            <person name="Ye Q.L."/>
            <person name="Zhang D."/>
            <person name="Wang J.Y."/>
            <person name="Li Y.F."/>
            <person name="Zhong Z.M."/>
            <person name="Liu X."/>
            <person name="Yu X."/>
            <person name="Liu D.K."/>
            <person name="Tu X.D."/>
            <person name="Liu B."/>
            <person name="Hao Y."/>
            <person name="Liao X.Y."/>
            <person name="Jiang Y.T."/>
            <person name="Sun W.H."/>
            <person name="Chen J."/>
            <person name="Chen Y.Q."/>
            <person name="Ai Y."/>
            <person name="Zhai J.W."/>
            <person name="Wu S.S."/>
            <person name="Zhou Z."/>
            <person name="Hsiao Y.Y."/>
            <person name="Wu W.L."/>
            <person name="Chen Y.Y."/>
            <person name="Lin Y.F."/>
            <person name="Hsu J.L."/>
            <person name="Li C.Y."/>
            <person name="Wang Z.W."/>
            <person name="Zhao X."/>
            <person name="Zhong W.Y."/>
            <person name="Ma X.K."/>
            <person name="Ma L."/>
            <person name="Huang J."/>
            <person name="Chen G.Z."/>
            <person name="Huang M.Z."/>
            <person name="Huang L."/>
            <person name="Peng D.H."/>
            <person name="Luo Y.B."/>
            <person name="Zou S.Q."/>
            <person name="Chen S.P."/>
            <person name="Lan S."/>
            <person name="Tsai W.C."/>
            <person name="Van de Peer Y."/>
            <person name="Liu Z.J."/>
        </authorList>
    </citation>
    <scope>NUCLEOTIDE SEQUENCE [LARGE SCALE GENOMIC DNA]</scope>
    <source>
        <strain evidence="13">Lor287</strain>
    </source>
</reference>
<dbReference type="Pfam" id="PF14372">
    <property type="entry name" value="hAT-like_RNase-H"/>
    <property type="match status" value="1"/>
</dbReference>
<keyword evidence="6" id="KW-0805">Transcription regulation</keyword>
<evidence type="ECO:0000256" key="8">
    <source>
        <dbReference type="ARBA" id="ARBA00023163"/>
    </source>
</evidence>
<feature type="compositionally biased region" description="Low complexity" evidence="11">
    <location>
        <begin position="1"/>
        <end position="17"/>
    </location>
</feature>
<dbReference type="AlphaFoldDB" id="A0AAP0G4I7"/>
<dbReference type="InterPro" id="IPR036236">
    <property type="entry name" value="Znf_C2H2_sf"/>
</dbReference>
<keyword evidence="14" id="KW-1185">Reference proteome</keyword>
<dbReference type="InterPro" id="IPR012337">
    <property type="entry name" value="RNaseH-like_sf"/>
</dbReference>
<evidence type="ECO:0000256" key="4">
    <source>
        <dbReference type="ARBA" id="ARBA00022771"/>
    </source>
</evidence>
<dbReference type="Proteomes" id="UP001418222">
    <property type="component" value="Unassembled WGS sequence"/>
</dbReference>
<evidence type="ECO:0000256" key="10">
    <source>
        <dbReference type="PROSITE-ProRule" id="PRU00027"/>
    </source>
</evidence>
<dbReference type="Pfam" id="PF02892">
    <property type="entry name" value="zf-BED"/>
    <property type="match status" value="1"/>
</dbReference>
<evidence type="ECO:0000256" key="3">
    <source>
        <dbReference type="ARBA" id="ARBA00022723"/>
    </source>
</evidence>
<feature type="region of interest" description="Disordered" evidence="11">
    <location>
        <begin position="1"/>
        <end position="21"/>
    </location>
</feature>
<evidence type="ECO:0000256" key="9">
    <source>
        <dbReference type="ARBA" id="ARBA00023242"/>
    </source>
</evidence>
<dbReference type="Pfam" id="PF05699">
    <property type="entry name" value="Dimer_Tnp_hAT"/>
    <property type="match status" value="1"/>
</dbReference>
<evidence type="ECO:0000256" key="5">
    <source>
        <dbReference type="ARBA" id="ARBA00022833"/>
    </source>
</evidence>
<keyword evidence="8" id="KW-0804">Transcription</keyword>
<dbReference type="SUPFAM" id="SSF57667">
    <property type="entry name" value="beta-beta-alpha zinc fingers"/>
    <property type="match status" value="1"/>
</dbReference>
<comment type="subcellular location">
    <subcellularLocation>
        <location evidence="1">Nucleus</location>
    </subcellularLocation>
</comment>
<evidence type="ECO:0000256" key="1">
    <source>
        <dbReference type="ARBA" id="ARBA00004123"/>
    </source>
</evidence>
<keyword evidence="5" id="KW-0862">Zinc</keyword>
<dbReference type="PANTHER" id="PTHR46481:SF6">
    <property type="entry name" value="ZINC FINGER BED DOMAIN-CONTAINING PROTEIN RICESLEEPER 2-LIKE"/>
    <property type="match status" value="1"/>
</dbReference>
<comment type="subunit">
    <text evidence="2">Homodimer.</text>
</comment>
<feature type="region of interest" description="Disordered" evidence="11">
    <location>
        <begin position="44"/>
        <end position="70"/>
    </location>
</feature>
<evidence type="ECO:0000256" key="6">
    <source>
        <dbReference type="ARBA" id="ARBA00023015"/>
    </source>
</evidence>
<dbReference type="GO" id="GO:0005634">
    <property type="term" value="C:nucleus"/>
    <property type="evidence" value="ECO:0007669"/>
    <property type="project" value="UniProtKB-SubCell"/>
</dbReference>
<proteinExistence type="predicted"/>
<accession>A0AAP0G4I7</accession>
<dbReference type="EMBL" id="JBBWWQ010000010">
    <property type="protein sequence ID" value="KAK8936612.1"/>
    <property type="molecule type" value="Genomic_DNA"/>
</dbReference>
<dbReference type="GO" id="GO:0008270">
    <property type="term" value="F:zinc ion binding"/>
    <property type="evidence" value="ECO:0007669"/>
    <property type="project" value="UniProtKB-KW"/>
</dbReference>
<keyword evidence="9" id="KW-0539">Nucleus</keyword>
<evidence type="ECO:0000256" key="2">
    <source>
        <dbReference type="ARBA" id="ARBA00011738"/>
    </source>
</evidence>
<dbReference type="InterPro" id="IPR025525">
    <property type="entry name" value="hAT-like_transposase_RNase-H"/>
</dbReference>
<sequence length="725" mass="82847">MNIINSVENCSDSSSSPVEDDEFINPDANAIINDLNVQDIELVPISTGPTPTEPSLGQQSAEVEKDNKGKRKRSEVWEHFKVEKLKDRSGNIVSKWQCKHCSKTYKYQLSGSTSNCARHIKTCYKLIQERVNMVEDDIHMAPICVSGSYDSVNIRQLLAKFIITAELPFSIVEQPYFNIYSKALNPSYVKISRHTMKNECMKLYEVEREKLLKILKKVDKVALTSDCWTSNQSIGYLCITVHYIDSDWKLQHSIINFLDLDPPHSGQVIYDAIRESILHWGIQKKVMSITLDNASANDLATKHLQQSLANSNHLYLGGKLFHIRCCAHILNILVQEGLKEISLLINIVREAVGYIKKSPARLKLFVESAKLLGISTSRGLSSDVKTRWNSTYYMLDSAFHYRYVIHDFFRKDKGLVWDFPEEIWQRFVKIKNILEVFESATKLFSGTSYPTSNLFLPALIAIKEVLDKASASDDEFVRGMAKPMKSKFDKYWSDCSLIMSLAIVLDPRRKLLFITYAFNKLYNNHEAVLKVKVVKESILEIFSHYCANSESSSSTRVGVMRHSSATTQPQCITNSVIMGFDDFLSSTSSVQPLKNELEVYLEEALVQPPFESRDTFNVLEWWKIYSLKYVKLSKMAKDILTIPITTVASESAFSAGGRVLDDYRSALNPKTMNALVCSSNWIRSQYKHRANVSPLILLPMNCFINPHISLYFDMFFCNHRLIWMI</sequence>
<evidence type="ECO:0000313" key="14">
    <source>
        <dbReference type="Proteomes" id="UP001418222"/>
    </source>
</evidence>
<protein>
    <recommendedName>
        <fullName evidence="12">BED-type domain-containing protein</fullName>
    </recommendedName>
</protein>
<gene>
    <name evidence="13" type="ORF">KSP39_PZI012495</name>
</gene>
<comment type="caution">
    <text evidence="13">The sequence shown here is derived from an EMBL/GenBank/DDBJ whole genome shotgun (WGS) entry which is preliminary data.</text>
</comment>
<name>A0AAP0G4I7_9ASPA</name>
<dbReference type="PANTHER" id="PTHR46481">
    <property type="entry name" value="ZINC FINGER BED DOMAIN-CONTAINING PROTEIN 4"/>
    <property type="match status" value="1"/>
</dbReference>
<keyword evidence="4 10" id="KW-0863">Zinc-finger</keyword>
<dbReference type="InterPro" id="IPR008906">
    <property type="entry name" value="HATC_C_dom"/>
</dbReference>